<reference evidence="1 2" key="1">
    <citation type="submission" date="2023-01" db="EMBL/GenBank/DDBJ databases">
        <title>Pseudomonas SA3-5T sp. nov., isolated from tidal flat sediment.</title>
        <authorList>
            <person name="Kim H.S."/>
            <person name="Kim J.-S."/>
            <person name="Suh M.K."/>
            <person name="Eom M.K."/>
            <person name="Lee J.-S."/>
        </authorList>
    </citation>
    <scope>NUCLEOTIDE SEQUENCE [LARGE SCALE GENOMIC DNA]</scope>
    <source>
        <strain evidence="1 2">SA3-5</strain>
    </source>
</reference>
<dbReference type="Proteomes" id="UP001212042">
    <property type="component" value="Unassembled WGS sequence"/>
</dbReference>
<protein>
    <submittedName>
        <fullName evidence="1">Type II toxin-antitoxin system HicA family toxin</fullName>
    </submittedName>
</protein>
<dbReference type="RefSeq" id="WP_271347442.1">
    <property type="nucleotide sequence ID" value="NZ_JAQJZJ010000003.1"/>
</dbReference>
<proteinExistence type="predicted"/>
<evidence type="ECO:0000313" key="1">
    <source>
        <dbReference type="EMBL" id="MDA7086540.1"/>
    </source>
</evidence>
<evidence type="ECO:0000313" key="2">
    <source>
        <dbReference type="Proteomes" id="UP001212042"/>
    </source>
</evidence>
<keyword evidence="2" id="KW-1185">Reference proteome</keyword>
<sequence>MTDIVITQPRQLRKPAYSLFAYAWTAGWSITRTRGGHLRFAKPGCAAIFTSSTPSDRRAYLNALAMLRRADRQTAEVQHG</sequence>
<accession>A0ABT4XEB4</accession>
<dbReference type="EMBL" id="JAQJZJ010000003">
    <property type="protein sequence ID" value="MDA7086540.1"/>
    <property type="molecule type" value="Genomic_DNA"/>
</dbReference>
<gene>
    <name evidence="1" type="ORF">PH586_09130</name>
</gene>
<comment type="caution">
    <text evidence="1">The sequence shown here is derived from an EMBL/GenBank/DDBJ whole genome shotgun (WGS) entry which is preliminary data.</text>
</comment>
<name>A0ABT4XEB4_9PSED</name>
<organism evidence="1 2">
    <name type="scientific">Pseudomonas aestuarii</name>
    <dbReference type="NCBI Taxonomy" id="3018340"/>
    <lineage>
        <taxon>Bacteria</taxon>
        <taxon>Pseudomonadati</taxon>
        <taxon>Pseudomonadota</taxon>
        <taxon>Gammaproteobacteria</taxon>
        <taxon>Pseudomonadales</taxon>
        <taxon>Pseudomonadaceae</taxon>
        <taxon>Pseudomonas</taxon>
    </lineage>
</organism>